<dbReference type="EMBL" id="FOBH01000007">
    <property type="protein sequence ID" value="SEL27233.1"/>
    <property type="molecule type" value="Genomic_DNA"/>
</dbReference>
<protein>
    <recommendedName>
        <fullName evidence="3">HNH endonuclease</fullName>
    </recommendedName>
</protein>
<organism evidence="1 2">
    <name type="scientific">Nitrosovibrio tenuis</name>
    <dbReference type="NCBI Taxonomy" id="1233"/>
    <lineage>
        <taxon>Bacteria</taxon>
        <taxon>Pseudomonadati</taxon>
        <taxon>Pseudomonadota</taxon>
        <taxon>Betaproteobacteria</taxon>
        <taxon>Nitrosomonadales</taxon>
        <taxon>Nitrosomonadaceae</taxon>
        <taxon>Nitrosovibrio</taxon>
    </lineage>
</organism>
<evidence type="ECO:0008006" key="3">
    <source>
        <dbReference type="Google" id="ProtNLM"/>
    </source>
</evidence>
<evidence type="ECO:0000313" key="1">
    <source>
        <dbReference type="EMBL" id="SEL27233.1"/>
    </source>
</evidence>
<keyword evidence="2" id="KW-1185">Reference proteome</keyword>
<accession>A0A1H7NUI3</accession>
<proteinExistence type="predicted"/>
<evidence type="ECO:0000313" key="2">
    <source>
        <dbReference type="Proteomes" id="UP000198620"/>
    </source>
</evidence>
<dbReference type="AlphaFoldDB" id="A0A1H7NUI3"/>
<dbReference type="OrthoDB" id="6402279at2"/>
<dbReference type="RefSeq" id="WP_090828919.1">
    <property type="nucleotide sequence ID" value="NZ_FOBH01000007.1"/>
</dbReference>
<dbReference type="STRING" id="1233.SAMN05216387_107144"/>
<name>A0A1H7NUI3_9PROT</name>
<sequence length="375" mass="43169">MNPNISFAPHSASMYKTTDDGSVLDETGKVLYFSVARFVHDICMGNCCFICGASPDSTKFNNEHILPRWLLKRYNLYSRQITLPNLTGYNYGQYVIPCCQNCNALLGRKIEEPLRKLVSEGSAAVNEYVRKEGPWLIFLWQCLIFLKTHLKDKNLPLNRDRRSGNEMIGEIYEWKLLHHIHSVARSIYTGAKLSPEILGSFLLIPAKVHEHFEGFDYGDLYITGSSLLQLDDMCFISVLNDANGALCSLDSTLQKINGPLSPLQTREVFARLSYINLKLKNRPQFFSDFNHPAGYRIIGTRHSHVALLDPRNEEFGQIFYYATSQILAFMENENKEQIEEHVRNGNYTFLFDREGHFIKDSMVRRETNDPHERSH</sequence>
<reference evidence="1 2" key="1">
    <citation type="submission" date="2016-10" db="EMBL/GenBank/DDBJ databases">
        <authorList>
            <person name="de Groot N.N."/>
        </authorList>
    </citation>
    <scope>NUCLEOTIDE SEQUENCE [LARGE SCALE GENOMIC DNA]</scope>
    <source>
        <strain evidence="1 2">Nv1</strain>
    </source>
</reference>
<dbReference type="Proteomes" id="UP000198620">
    <property type="component" value="Unassembled WGS sequence"/>
</dbReference>
<gene>
    <name evidence="1" type="ORF">SAMN05216387_107144</name>
</gene>